<keyword evidence="4" id="KW-0274">FAD</keyword>
<dbReference type="SUPFAM" id="SSF55103">
    <property type="entry name" value="FAD-linked oxidases, C-terminal domain"/>
    <property type="match status" value="1"/>
</dbReference>
<dbReference type="GO" id="GO:0003824">
    <property type="term" value="F:catalytic activity"/>
    <property type="evidence" value="ECO:0007669"/>
    <property type="project" value="InterPro"/>
</dbReference>
<keyword evidence="7" id="KW-1185">Reference proteome</keyword>
<dbReference type="InterPro" id="IPR016167">
    <property type="entry name" value="FAD-bd_PCMH_sub1"/>
</dbReference>
<dbReference type="InterPro" id="IPR016164">
    <property type="entry name" value="FAD-linked_Oxase-like_C"/>
</dbReference>
<dbReference type="InterPro" id="IPR016166">
    <property type="entry name" value="FAD-bd_PCMH"/>
</dbReference>
<dbReference type="Gene3D" id="3.30.465.10">
    <property type="match status" value="1"/>
</dbReference>
<dbReference type="InterPro" id="IPR016169">
    <property type="entry name" value="FAD-bd_PCMH_sub2"/>
</dbReference>
<evidence type="ECO:0000256" key="4">
    <source>
        <dbReference type="ARBA" id="ARBA00022827"/>
    </source>
</evidence>
<accession>A0A840SS03</accession>
<dbReference type="InterPro" id="IPR016171">
    <property type="entry name" value="Vanillyl_alc_oxidase_C-sub2"/>
</dbReference>
<dbReference type="PANTHER" id="PTHR43716">
    <property type="entry name" value="D-2-HYDROXYGLUTARATE DEHYDROGENASE, MITOCHONDRIAL"/>
    <property type="match status" value="1"/>
</dbReference>
<dbReference type="InterPro" id="IPR006094">
    <property type="entry name" value="Oxid_FAD_bind_N"/>
</dbReference>
<dbReference type="Gene3D" id="3.30.70.2190">
    <property type="match status" value="1"/>
</dbReference>
<name>A0A840SS03_9RHOB</name>
<proteinExistence type="inferred from homology"/>
<dbReference type="Gene3D" id="3.30.70.2740">
    <property type="match status" value="1"/>
</dbReference>
<dbReference type="Gene3D" id="3.30.43.10">
    <property type="entry name" value="Uridine Diphospho-n-acetylenolpyruvylglucosamine Reductase, domain 2"/>
    <property type="match status" value="1"/>
</dbReference>
<protein>
    <submittedName>
        <fullName evidence="6">FAD/FMN-containing dehydrogenase</fullName>
    </submittedName>
</protein>
<keyword evidence="3" id="KW-0285">Flavoprotein</keyword>
<comment type="similarity">
    <text evidence="2">Belongs to the FAD-binding oxidoreductase/transferase type 4 family.</text>
</comment>
<dbReference type="Gene3D" id="1.10.45.10">
    <property type="entry name" value="Vanillyl-alcohol Oxidase, Chain A, domain 4"/>
    <property type="match status" value="1"/>
</dbReference>
<evidence type="ECO:0000259" key="5">
    <source>
        <dbReference type="PROSITE" id="PS51387"/>
    </source>
</evidence>
<reference evidence="6 7" key="1">
    <citation type="submission" date="2020-08" db="EMBL/GenBank/DDBJ databases">
        <title>Genomic Encyclopedia of Type Strains, Phase IV (KMG-IV): sequencing the most valuable type-strain genomes for metagenomic binning, comparative biology and taxonomic classification.</title>
        <authorList>
            <person name="Goeker M."/>
        </authorList>
    </citation>
    <scope>NUCLEOTIDE SEQUENCE [LARGE SCALE GENOMIC DNA]</scope>
    <source>
        <strain evidence="6 7">DSM 101730</strain>
    </source>
</reference>
<dbReference type="RefSeq" id="WP_343063369.1">
    <property type="nucleotide sequence ID" value="NZ_JACHFM010000004.1"/>
</dbReference>
<dbReference type="Proteomes" id="UP000549457">
    <property type="component" value="Unassembled WGS sequence"/>
</dbReference>
<evidence type="ECO:0000256" key="3">
    <source>
        <dbReference type="ARBA" id="ARBA00022630"/>
    </source>
</evidence>
<dbReference type="PROSITE" id="PS51387">
    <property type="entry name" value="FAD_PCMH"/>
    <property type="match status" value="1"/>
</dbReference>
<dbReference type="Pfam" id="PF02913">
    <property type="entry name" value="FAD-oxidase_C"/>
    <property type="match status" value="1"/>
</dbReference>
<dbReference type="GO" id="GO:0022904">
    <property type="term" value="P:respiratory electron transport chain"/>
    <property type="evidence" value="ECO:0007669"/>
    <property type="project" value="TreeGrafter"/>
</dbReference>
<organism evidence="6 7">
    <name type="scientific">Amaricoccus macauensis</name>
    <dbReference type="NCBI Taxonomy" id="57001"/>
    <lineage>
        <taxon>Bacteria</taxon>
        <taxon>Pseudomonadati</taxon>
        <taxon>Pseudomonadota</taxon>
        <taxon>Alphaproteobacteria</taxon>
        <taxon>Rhodobacterales</taxon>
        <taxon>Paracoccaceae</taxon>
        <taxon>Amaricoccus</taxon>
    </lineage>
</organism>
<sequence length="473" mass="49528">MTHHLNAADEGFVARLAEALGPDAVRPAEPRYLEEPRGRYHGQAAAVVRPDTTEAVAAAVRLCAGARVGIVPYSGGTGLVGGQILSNGPMPVLLSFERMNRIRDVNVIDGILTAEAGCILADVHAAAGEVARIFPLTLASEGSARIGGLLATNAGGVHVIRYGNARDLCLGVEAVLADGTIVRGLSRVVKDNMGYNFRHVVIGSEGTLGLITAASLRLYPRLAETATAWASVASPADALALLGRLRGALGGTVSAFELISTQGLEFLAETLPQVTQPPAMPGDWRVLVEVDDGPGGNVGDRLEAALADAIEAGLVGDVLIAQADAQRAAFWRVREMIPEANRAIGAISSHDISIPPSRLPEFIATAGPMLGALDPGVRINCFGHLGDGNLHYNAFPARGESRDRYEPIRASVSRAVHDLVHEFGGSVAAEHGVGRLKVADLERYADPGKLEAMRRLKQAFDPLGILNPGAVLA</sequence>
<dbReference type="EMBL" id="JACHFM010000004">
    <property type="protein sequence ID" value="MBB5223914.1"/>
    <property type="molecule type" value="Genomic_DNA"/>
</dbReference>
<gene>
    <name evidence="6" type="ORF">HNP73_003868</name>
</gene>
<dbReference type="PANTHER" id="PTHR43716:SF2">
    <property type="entry name" value="BLL6224 PROTEIN"/>
    <property type="match status" value="1"/>
</dbReference>
<feature type="domain" description="FAD-binding PCMH-type" evidence="5">
    <location>
        <begin position="40"/>
        <end position="221"/>
    </location>
</feature>
<dbReference type="InterPro" id="IPR036318">
    <property type="entry name" value="FAD-bd_PCMH-like_sf"/>
</dbReference>
<evidence type="ECO:0000256" key="2">
    <source>
        <dbReference type="ARBA" id="ARBA00008000"/>
    </source>
</evidence>
<dbReference type="SUPFAM" id="SSF56176">
    <property type="entry name" value="FAD-binding/transporter-associated domain-like"/>
    <property type="match status" value="1"/>
</dbReference>
<dbReference type="GO" id="GO:0071949">
    <property type="term" value="F:FAD binding"/>
    <property type="evidence" value="ECO:0007669"/>
    <property type="project" value="InterPro"/>
</dbReference>
<evidence type="ECO:0000256" key="1">
    <source>
        <dbReference type="ARBA" id="ARBA00001974"/>
    </source>
</evidence>
<dbReference type="Pfam" id="PF01565">
    <property type="entry name" value="FAD_binding_4"/>
    <property type="match status" value="1"/>
</dbReference>
<dbReference type="AlphaFoldDB" id="A0A840SS03"/>
<comment type="caution">
    <text evidence="6">The sequence shown here is derived from an EMBL/GenBank/DDBJ whole genome shotgun (WGS) entry which is preliminary data.</text>
</comment>
<evidence type="ECO:0000313" key="7">
    <source>
        <dbReference type="Proteomes" id="UP000549457"/>
    </source>
</evidence>
<comment type="cofactor">
    <cofactor evidence="1">
        <name>FAD</name>
        <dbReference type="ChEBI" id="CHEBI:57692"/>
    </cofactor>
</comment>
<dbReference type="InterPro" id="IPR004113">
    <property type="entry name" value="FAD-bd_oxidored_4_C"/>
</dbReference>
<dbReference type="InterPro" id="IPR051264">
    <property type="entry name" value="FAD-oxidored/transferase_4"/>
</dbReference>
<evidence type="ECO:0000313" key="6">
    <source>
        <dbReference type="EMBL" id="MBB5223914.1"/>
    </source>
</evidence>
<dbReference type="FunFam" id="1.10.45.10:FF:000001">
    <property type="entry name" value="D-lactate dehydrogenase mitochondrial"/>
    <property type="match status" value="1"/>
</dbReference>